<dbReference type="Proteomes" id="UP000886861">
    <property type="component" value="Unassembled WGS sequence"/>
</dbReference>
<evidence type="ECO:0000256" key="3">
    <source>
        <dbReference type="ARBA" id="ARBA00022801"/>
    </source>
</evidence>
<proteinExistence type="predicted"/>
<dbReference type="PANTHER" id="PTHR46470">
    <property type="entry name" value="N-ACYLNEURAMINATE-9-PHOSPHATASE"/>
    <property type="match status" value="1"/>
</dbReference>
<evidence type="ECO:0000313" key="5">
    <source>
        <dbReference type="EMBL" id="HIV01908.1"/>
    </source>
</evidence>
<dbReference type="GO" id="GO:0016791">
    <property type="term" value="F:phosphatase activity"/>
    <property type="evidence" value="ECO:0007669"/>
    <property type="project" value="TreeGrafter"/>
</dbReference>
<evidence type="ECO:0000256" key="2">
    <source>
        <dbReference type="ARBA" id="ARBA00022723"/>
    </source>
</evidence>
<dbReference type="PROSITE" id="PS01228">
    <property type="entry name" value="COF_1"/>
    <property type="match status" value="1"/>
</dbReference>
<reference evidence="5" key="1">
    <citation type="submission" date="2020-10" db="EMBL/GenBank/DDBJ databases">
        <authorList>
            <person name="Gilroy R."/>
        </authorList>
    </citation>
    <scope>NUCLEOTIDE SEQUENCE</scope>
    <source>
        <strain evidence="5">CHK186-9395</strain>
    </source>
</reference>
<dbReference type="GO" id="GO:0044281">
    <property type="term" value="P:small molecule metabolic process"/>
    <property type="evidence" value="ECO:0007669"/>
    <property type="project" value="UniProtKB-ARBA"/>
</dbReference>
<dbReference type="NCBIfam" id="TIGR01549">
    <property type="entry name" value="HAD-SF-IA-v1"/>
    <property type="match status" value="1"/>
</dbReference>
<dbReference type="EMBL" id="DVOJ01000017">
    <property type="protein sequence ID" value="HIV01908.1"/>
    <property type="molecule type" value="Genomic_DNA"/>
</dbReference>
<sequence length="232" mass="26650">MIKNIFFDMDGTLLNMDEEEFVKVYYGLLAKKLAELGYENAKELAKIILGSSKIMAANDGKKLNSEVFFDYMKKTLNFTKEELEAPLQNFYETDFNKAQVTTSKIEGMDAAIKTLKSKGIRLFLTTNPMFPKVAIVERLHWAGLDENDFDYIPSYDTCRFAKPNPGYYEDVIKNFNLNPSETLLVGNDYEKDIIPAFKLGLRSYYLTQDNIDKKVDLVGTHKDFMEFVNGIK</sequence>
<dbReference type="SFLD" id="SFLDS00003">
    <property type="entry name" value="Haloacid_Dehalogenase"/>
    <property type="match status" value="1"/>
</dbReference>
<dbReference type="InterPro" id="IPR006439">
    <property type="entry name" value="HAD-SF_hydro_IA"/>
</dbReference>
<accession>A0A9D1NG86</accession>
<comment type="caution">
    <text evidence="5">The sequence shown here is derived from an EMBL/GenBank/DDBJ whole genome shotgun (WGS) entry which is preliminary data.</text>
</comment>
<dbReference type="InterPro" id="IPR023214">
    <property type="entry name" value="HAD_sf"/>
</dbReference>
<keyword evidence="3 5" id="KW-0378">Hydrolase</keyword>
<keyword evidence="2" id="KW-0479">Metal-binding</keyword>
<dbReference type="Pfam" id="PF00702">
    <property type="entry name" value="Hydrolase"/>
    <property type="match status" value="1"/>
</dbReference>
<evidence type="ECO:0000256" key="1">
    <source>
        <dbReference type="ARBA" id="ARBA00001946"/>
    </source>
</evidence>
<dbReference type="PANTHER" id="PTHR46470:SF2">
    <property type="entry name" value="GLYCERALDEHYDE 3-PHOSPHATE PHOSPHATASE"/>
    <property type="match status" value="1"/>
</dbReference>
<dbReference type="CDD" id="cd01427">
    <property type="entry name" value="HAD_like"/>
    <property type="match status" value="1"/>
</dbReference>
<dbReference type="Gene3D" id="1.10.150.520">
    <property type="match status" value="1"/>
</dbReference>
<evidence type="ECO:0000256" key="4">
    <source>
        <dbReference type="ARBA" id="ARBA00022842"/>
    </source>
</evidence>
<dbReference type="Gene3D" id="3.40.50.1000">
    <property type="entry name" value="HAD superfamily/HAD-like"/>
    <property type="match status" value="1"/>
</dbReference>
<dbReference type="InterPro" id="IPR036412">
    <property type="entry name" value="HAD-like_sf"/>
</dbReference>
<dbReference type="PRINTS" id="PR00413">
    <property type="entry name" value="HADHALOGNASE"/>
</dbReference>
<dbReference type="GO" id="GO:0046872">
    <property type="term" value="F:metal ion binding"/>
    <property type="evidence" value="ECO:0007669"/>
    <property type="project" value="UniProtKB-KW"/>
</dbReference>
<name>A0A9D1NG86_9FIRM</name>
<organism evidence="5 6">
    <name type="scientific">Candidatus Caccopulliclostridium gallistercoris</name>
    <dbReference type="NCBI Taxonomy" id="2840719"/>
    <lineage>
        <taxon>Bacteria</taxon>
        <taxon>Bacillati</taxon>
        <taxon>Bacillota</taxon>
        <taxon>Clostridia</taxon>
        <taxon>Candidatus Caccopulliclostridium</taxon>
    </lineage>
</organism>
<dbReference type="SUPFAM" id="SSF56784">
    <property type="entry name" value="HAD-like"/>
    <property type="match status" value="1"/>
</dbReference>
<protein>
    <submittedName>
        <fullName evidence="5">HAD family hydrolase</fullName>
    </submittedName>
</protein>
<dbReference type="AlphaFoldDB" id="A0A9D1NG86"/>
<dbReference type="InterPro" id="IPR051400">
    <property type="entry name" value="HAD-like_hydrolase"/>
</dbReference>
<evidence type="ECO:0000313" key="6">
    <source>
        <dbReference type="Proteomes" id="UP000886861"/>
    </source>
</evidence>
<reference evidence="5" key="2">
    <citation type="journal article" date="2021" name="PeerJ">
        <title>Extensive microbial diversity within the chicken gut microbiome revealed by metagenomics and culture.</title>
        <authorList>
            <person name="Gilroy R."/>
            <person name="Ravi A."/>
            <person name="Getino M."/>
            <person name="Pursley I."/>
            <person name="Horton D.L."/>
            <person name="Alikhan N.F."/>
            <person name="Baker D."/>
            <person name="Gharbi K."/>
            <person name="Hall N."/>
            <person name="Watson M."/>
            <person name="Adriaenssens E.M."/>
            <person name="Foster-Nyarko E."/>
            <person name="Jarju S."/>
            <person name="Secka A."/>
            <person name="Antonio M."/>
            <person name="Oren A."/>
            <person name="Chaudhuri R.R."/>
            <person name="La Ragione R."/>
            <person name="Hildebrand F."/>
            <person name="Pallen M.J."/>
        </authorList>
    </citation>
    <scope>NUCLEOTIDE SEQUENCE</scope>
    <source>
        <strain evidence="5">CHK186-9395</strain>
    </source>
</reference>
<comment type="cofactor">
    <cofactor evidence="1">
        <name>Mg(2+)</name>
        <dbReference type="ChEBI" id="CHEBI:18420"/>
    </cofactor>
</comment>
<keyword evidence="4" id="KW-0460">Magnesium</keyword>
<dbReference type="SFLD" id="SFLDG01129">
    <property type="entry name" value="C1.5:_HAD__Beta-PGM__Phosphata"/>
    <property type="match status" value="1"/>
</dbReference>
<gene>
    <name evidence="5" type="ORF">IAA62_05105</name>
</gene>